<dbReference type="RefSeq" id="WP_017983663.1">
    <property type="nucleotide sequence ID" value="NZ_AQUL01000001.1"/>
</dbReference>
<evidence type="ECO:0000256" key="2">
    <source>
        <dbReference type="SAM" id="Phobius"/>
    </source>
</evidence>
<dbReference type="HOGENOM" id="CLU_2165664_0_0_11"/>
<accession>A0A076N1Y3</accession>
<keyword evidence="4" id="KW-1185">Reference proteome</keyword>
<dbReference type="EMBL" id="CP009110">
    <property type="protein sequence ID" value="AIJ24830.1"/>
    <property type="molecule type" value="Genomic_DNA"/>
</dbReference>
<dbReference type="PATRIC" id="fig|1068978.7.peg.5096"/>
<proteinExistence type="predicted"/>
<dbReference type="STRING" id="1068978.AMETH_4738"/>
<evidence type="ECO:0000313" key="4">
    <source>
        <dbReference type="Proteomes" id="UP000062973"/>
    </source>
</evidence>
<keyword evidence="2" id="KW-0472">Membrane</keyword>
<feature type="region of interest" description="Disordered" evidence="1">
    <location>
        <begin position="78"/>
        <end position="110"/>
    </location>
</feature>
<feature type="transmembrane region" description="Helical" evidence="2">
    <location>
        <begin position="26"/>
        <end position="55"/>
    </location>
</feature>
<gene>
    <name evidence="3" type="ORF">AMETH_4738</name>
</gene>
<protein>
    <submittedName>
        <fullName evidence="3">Uncharacterized protein</fullName>
    </submittedName>
</protein>
<dbReference type="KEGG" id="amq:AMETH_4738"/>
<sequence>MRGLAARGLVVPPGDASSIRSAARVLLVGFVVSTFFGGYAVTAIPVMPAGVLVLGAAELVPSPRRTVAGSRLLRGATVVGTTTGPGPSNGQVPGWIRRWRGGWSGGPGGR</sequence>
<reference evidence="3 4" key="1">
    <citation type="submission" date="2014-07" db="EMBL/GenBank/DDBJ databases">
        <title>Whole Genome Sequence of the Amycolatopsis methanolica 239.</title>
        <authorList>
            <person name="Tang B."/>
        </authorList>
    </citation>
    <scope>NUCLEOTIDE SEQUENCE [LARGE SCALE GENOMIC DNA]</scope>
    <source>
        <strain evidence="3 4">239</strain>
    </source>
</reference>
<evidence type="ECO:0000256" key="1">
    <source>
        <dbReference type="SAM" id="MobiDB-lite"/>
    </source>
</evidence>
<organism evidence="3 4">
    <name type="scientific">Amycolatopsis methanolica 239</name>
    <dbReference type="NCBI Taxonomy" id="1068978"/>
    <lineage>
        <taxon>Bacteria</taxon>
        <taxon>Bacillati</taxon>
        <taxon>Actinomycetota</taxon>
        <taxon>Actinomycetes</taxon>
        <taxon>Pseudonocardiales</taxon>
        <taxon>Pseudonocardiaceae</taxon>
        <taxon>Amycolatopsis</taxon>
        <taxon>Amycolatopsis methanolica group</taxon>
    </lineage>
</organism>
<keyword evidence="2" id="KW-1133">Transmembrane helix</keyword>
<keyword evidence="2" id="KW-0812">Transmembrane</keyword>
<dbReference type="OrthoDB" id="2036899at1760"/>
<name>A0A076N1Y3_AMYME</name>
<dbReference type="AlphaFoldDB" id="A0A076N1Y3"/>
<dbReference type="Proteomes" id="UP000062973">
    <property type="component" value="Chromosome"/>
</dbReference>
<evidence type="ECO:0000313" key="3">
    <source>
        <dbReference type="EMBL" id="AIJ24830.1"/>
    </source>
</evidence>